<keyword evidence="3" id="KW-1185">Reference proteome</keyword>
<name>A0A2T3MVP9_9GAMM</name>
<dbReference type="Proteomes" id="UP000240904">
    <property type="component" value="Unassembled WGS sequence"/>
</dbReference>
<evidence type="ECO:0000313" key="2">
    <source>
        <dbReference type="EMBL" id="PSW04037.1"/>
    </source>
</evidence>
<dbReference type="InterPro" id="IPR047688">
    <property type="entry name" value="Endonuc_SmrA"/>
</dbReference>
<keyword evidence="2" id="KW-0378">Hydrolase</keyword>
<dbReference type="EMBL" id="PYMC01000011">
    <property type="protein sequence ID" value="PSW04037.1"/>
    <property type="molecule type" value="Genomic_DNA"/>
</dbReference>
<dbReference type="PANTHER" id="PTHR35562:SF2">
    <property type="entry name" value="DNA ENDONUCLEASE SMRA-RELATED"/>
    <property type="match status" value="1"/>
</dbReference>
<evidence type="ECO:0000313" key="3">
    <source>
        <dbReference type="Proteomes" id="UP000240904"/>
    </source>
</evidence>
<comment type="caution">
    <text evidence="2">The sequence shown here is derived from an EMBL/GenBank/DDBJ whole genome shotgun (WGS) entry which is preliminary data.</text>
</comment>
<evidence type="ECO:0000259" key="1">
    <source>
        <dbReference type="PROSITE" id="PS50828"/>
    </source>
</evidence>
<dbReference type="InterPro" id="IPR002625">
    <property type="entry name" value="Smr_dom"/>
</dbReference>
<dbReference type="OrthoDB" id="9808881at2"/>
<dbReference type="Pfam" id="PF01713">
    <property type="entry name" value="Smr"/>
    <property type="match status" value="1"/>
</dbReference>
<accession>A0A2T3MVP9</accession>
<dbReference type="GO" id="GO:0004520">
    <property type="term" value="F:DNA endonuclease activity"/>
    <property type="evidence" value="ECO:0007669"/>
    <property type="project" value="TreeGrafter"/>
</dbReference>
<feature type="domain" description="Smr" evidence="1">
    <location>
        <begin position="95"/>
        <end position="175"/>
    </location>
</feature>
<dbReference type="PANTHER" id="PTHR35562">
    <property type="entry name" value="DNA ENDONUCLEASE SMRA-RELATED"/>
    <property type="match status" value="1"/>
</dbReference>
<dbReference type="Gene3D" id="3.30.1370.110">
    <property type="match status" value="1"/>
</dbReference>
<keyword evidence="2" id="KW-0255">Endonuclease</keyword>
<dbReference type="SMART" id="SM00463">
    <property type="entry name" value="SMR"/>
    <property type="match status" value="1"/>
</dbReference>
<keyword evidence="2" id="KW-0540">Nuclease</keyword>
<dbReference type="RefSeq" id="WP_107284208.1">
    <property type="nucleotide sequence ID" value="NZ_PYMC01000011.1"/>
</dbReference>
<reference evidence="2 3" key="1">
    <citation type="submission" date="2018-03" db="EMBL/GenBank/DDBJ databases">
        <title>Whole genome sequencing of Histamine producing bacteria.</title>
        <authorList>
            <person name="Butler K."/>
        </authorList>
    </citation>
    <scope>NUCLEOTIDE SEQUENCE [LARGE SCALE GENOMIC DNA]</scope>
    <source>
        <strain evidence="2 3">DSM 16190</strain>
    </source>
</reference>
<dbReference type="AlphaFoldDB" id="A0A2T3MVP9"/>
<sequence length="193" mass="22611">MSDNDKSDLFREMMADVSPLKQDQVETHHKYQVTEAHIARQIAAQSLTDSDPEYLSLDYANMLKPEDMVEFKRDGVQEGVFRKLRLGKYEIQARLDLHRKTLQQARDEILQFLKQCQRMDVRTVMIVHGKGERSNPPAMMKSYVTTWLEQISDVMCFHSAQRQHGGTGATYAMLKKSAERKLENRERHQKRQR</sequence>
<dbReference type="NCBIfam" id="NF033154">
    <property type="entry name" value="endonuc_SmrA"/>
    <property type="match status" value="1"/>
</dbReference>
<gene>
    <name evidence="2" type="primary">smrA</name>
    <name evidence="2" type="ORF">C9I89_15360</name>
</gene>
<protein>
    <submittedName>
        <fullName evidence="2">DNA endonuclease SmrA</fullName>
    </submittedName>
</protein>
<proteinExistence type="predicted"/>
<dbReference type="InterPro" id="IPR036063">
    <property type="entry name" value="Smr_dom_sf"/>
</dbReference>
<dbReference type="SUPFAM" id="SSF160443">
    <property type="entry name" value="SMR domain-like"/>
    <property type="match status" value="1"/>
</dbReference>
<dbReference type="PROSITE" id="PS50828">
    <property type="entry name" value="SMR"/>
    <property type="match status" value="1"/>
</dbReference>
<organism evidence="2 3">
    <name type="scientific">Photobacterium lipolyticum</name>
    <dbReference type="NCBI Taxonomy" id="266810"/>
    <lineage>
        <taxon>Bacteria</taxon>
        <taxon>Pseudomonadati</taxon>
        <taxon>Pseudomonadota</taxon>
        <taxon>Gammaproteobacteria</taxon>
        <taxon>Vibrionales</taxon>
        <taxon>Vibrionaceae</taxon>
        <taxon>Photobacterium</taxon>
    </lineage>
</organism>